<accession>A0A7S3AN62</accession>
<sequence length="132" mass="13919">MGVAALWLGEASPAAELADSVPVNPIHWSLTLQPPTPGPAPNAFGGGYFDDAGDIPGSPVLLFTLDGTWDVSSGAVTLTKRYVSHNIPEMMTVVYEGKLCSEADGSYILKGTWTNVVEETHGVFGCRLEPQG</sequence>
<proteinExistence type="predicted"/>
<dbReference type="AlphaFoldDB" id="A0A7S3AN62"/>
<evidence type="ECO:0000313" key="1">
    <source>
        <dbReference type="EMBL" id="CAE0109926.1"/>
    </source>
</evidence>
<organism evidence="1">
    <name type="scientific">Haptolina ericina</name>
    <dbReference type="NCBI Taxonomy" id="156174"/>
    <lineage>
        <taxon>Eukaryota</taxon>
        <taxon>Haptista</taxon>
        <taxon>Haptophyta</taxon>
        <taxon>Prymnesiophyceae</taxon>
        <taxon>Prymnesiales</taxon>
        <taxon>Prymnesiaceae</taxon>
        <taxon>Haptolina</taxon>
    </lineage>
</organism>
<protein>
    <submittedName>
        <fullName evidence="1">Uncharacterized protein</fullName>
    </submittedName>
</protein>
<name>A0A7S3AN62_9EUKA</name>
<gene>
    <name evidence="1" type="ORF">HERI1096_LOCUS10586</name>
</gene>
<dbReference type="EMBL" id="HBHX01019034">
    <property type="protein sequence ID" value="CAE0109926.1"/>
    <property type="molecule type" value="Transcribed_RNA"/>
</dbReference>
<reference evidence="1" key="1">
    <citation type="submission" date="2021-01" db="EMBL/GenBank/DDBJ databases">
        <authorList>
            <person name="Corre E."/>
            <person name="Pelletier E."/>
            <person name="Niang G."/>
            <person name="Scheremetjew M."/>
            <person name="Finn R."/>
            <person name="Kale V."/>
            <person name="Holt S."/>
            <person name="Cochrane G."/>
            <person name="Meng A."/>
            <person name="Brown T."/>
            <person name="Cohen L."/>
        </authorList>
    </citation>
    <scope>NUCLEOTIDE SEQUENCE</scope>
    <source>
        <strain evidence="1">CCMP281</strain>
    </source>
</reference>